<feature type="domain" description="Disease resistance protein winged helix" evidence="4">
    <location>
        <begin position="245"/>
        <end position="299"/>
    </location>
</feature>
<keyword evidence="1" id="KW-0677">Repeat</keyword>
<keyword evidence="2" id="KW-0611">Plant defense</keyword>
<dbReference type="InterPro" id="IPR027417">
    <property type="entry name" value="P-loop_NTPase"/>
</dbReference>
<accession>A0ABM3HBR5</accession>
<sequence>MGRALTESHSLLHLSLLSVSRRERRPPWFGCFVSPPALAADRRLSPSSLSWPKRQTTPQSSPSPTISTLQICAIPALLPHRHACPRPVAAVDLALNACRSVSDTDTAAISFWPEFCSRAIKELPRHNQQSGHDHGVSSEVELQCLSPEESWSLFCKKAFRGKPCPPHLEHLSLQILRKCEGLPLAIVAIGGLLFAKDDQEWEMIARSLAAELETDDKMQIFGKILSLSYSDLPDNLKSCFLYLGVFPEDHVIQCRRLYRLWIAEGFVEEREGMTQDEVAERHLKQLIDRSLVQIAETREKELHERVRRLSVQSTNNNALNQLNLPRLRSLLVFEFGESSTTDEQLVPSGSKLLRVLDLGGSSLHNFPRQILVLFHLKYLSLRGTKVRIIPSSIGKLQSLDTLDLRQTLISELPVEITKLKKLQNLLVYRDSELTFPLPFGPRKGISAPEGMGALKSLQKLCYVKAGGGRSKNILQELGELSQLTRLGVTELKTDDAKELCHSLEKMTNLRSLDVTAESESEVIDLDILSSPPLLLRGLYMAGCLKELPHWVPLLNKLAGLRLGWSRLKSSPLIALQNLPNLVDLYLQNAFDGETLVFGDGGFPKLKKLHFEDLENLSFVLMNGQAMPCLESLSIVGCSRLDWQSLLVVIRGLANLKDLKFFGMPEEFALAFYPQSSSGMREGVVQECYEEVMERNPRVSFIWQIEGHWEMHDLSIQSYNVIKGRAMSRDEVLPQVS</sequence>
<dbReference type="PANTHER" id="PTHR23155">
    <property type="entry name" value="DISEASE RESISTANCE PROTEIN RP"/>
    <property type="match status" value="1"/>
</dbReference>
<reference evidence="7" key="2">
    <citation type="submission" date="2025-08" db="UniProtKB">
        <authorList>
            <consortium name="RefSeq"/>
        </authorList>
    </citation>
    <scope>IDENTIFICATION</scope>
    <source>
        <tissue evidence="7">Leaf</tissue>
    </source>
</reference>
<dbReference type="Gene3D" id="3.80.10.10">
    <property type="entry name" value="Ribonuclease Inhibitor"/>
    <property type="match status" value="1"/>
</dbReference>
<evidence type="ECO:0000313" key="6">
    <source>
        <dbReference type="Proteomes" id="UP000827889"/>
    </source>
</evidence>
<evidence type="ECO:0000256" key="2">
    <source>
        <dbReference type="ARBA" id="ARBA00022821"/>
    </source>
</evidence>
<evidence type="ECO:0000259" key="5">
    <source>
        <dbReference type="Pfam" id="PF23598"/>
    </source>
</evidence>
<dbReference type="Gene3D" id="1.10.8.430">
    <property type="entry name" value="Helical domain of apoptotic protease-activating factors"/>
    <property type="match status" value="1"/>
</dbReference>
<protein>
    <submittedName>
        <fullName evidence="7">Disease resistance protein RPM1-like</fullName>
    </submittedName>
</protein>
<dbReference type="Proteomes" id="UP000827889">
    <property type="component" value="Chromosome 1"/>
</dbReference>
<evidence type="ECO:0000313" key="7">
    <source>
        <dbReference type="RefSeq" id="XP_048134047.1"/>
    </source>
</evidence>
<evidence type="ECO:0000256" key="1">
    <source>
        <dbReference type="ARBA" id="ARBA00022737"/>
    </source>
</evidence>
<dbReference type="InterPro" id="IPR058922">
    <property type="entry name" value="WHD_DRP"/>
</dbReference>
<dbReference type="Gene3D" id="1.10.10.10">
    <property type="entry name" value="Winged helix-like DNA-binding domain superfamily/Winged helix DNA-binding domain"/>
    <property type="match status" value="1"/>
</dbReference>
<reference evidence="6" key="1">
    <citation type="submission" date="2025-05" db="UniProtKB">
        <authorList>
            <consortium name="RefSeq"/>
        </authorList>
    </citation>
    <scope>NUCLEOTIDE SEQUENCE [LARGE SCALE GENOMIC DNA]</scope>
</reference>
<feature type="domain" description="Disease resistance R13L4/SHOC-2-like LRR" evidence="5">
    <location>
        <begin position="327"/>
        <end position="658"/>
    </location>
</feature>
<evidence type="ECO:0000256" key="3">
    <source>
        <dbReference type="SAM" id="MobiDB-lite"/>
    </source>
</evidence>
<name>A0ABM3HBR5_9MYRT</name>
<keyword evidence="6" id="KW-1185">Reference proteome</keyword>
<feature type="region of interest" description="Disordered" evidence="3">
    <location>
        <begin position="44"/>
        <end position="65"/>
    </location>
</feature>
<dbReference type="SUPFAM" id="SSF52058">
    <property type="entry name" value="L domain-like"/>
    <property type="match status" value="1"/>
</dbReference>
<dbReference type="Pfam" id="PF23598">
    <property type="entry name" value="LRR_14"/>
    <property type="match status" value="1"/>
</dbReference>
<dbReference type="InterPro" id="IPR042197">
    <property type="entry name" value="Apaf_helical"/>
</dbReference>
<dbReference type="GeneID" id="125314857"/>
<dbReference type="PANTHER" id="PTHR23155:SF1205">
    <property type="entry name" value="DISEASE RESISTANCE PROTEIN RPM1"/>
    <property type="match status" value="1"/>
</dbReference>
<dbReference type="RefSeq" id="XP_048134047.1">
    <property type="nucleotide sequence ID" value="XM_048278090.1"/>
</dbReference>
<evidence type="ECO:0000259" key="4">
    <source>
        <dbReference type="Pfam" id="PF23559"/>
    </source>
</evidence>
<dbReference type="InterPro" id="IPR044974">
    <property type="entry name" value="Disease_R_plants"/>
</dbReference>
<dbReference type="InterPro" id="IPR032675">
    <property type="entry name" value="LRR_dom_sf"/>
</dbReference>
<dbReference type="InterPro" id="IPR036388">
    <property type="entry name" value="WH-like_DNA-bd_sf"/>
</dbReference>
<proteinExistence type="predicted"/>
<feature type="compositionally biased region" description="Low complexity" evidence="3">
    <location>
        <begin position="55"/>
        <end position="65"/>
    </location>
</feature>
<organism evidence="6 7">
    <name type="scientific">Rhodamnia argentea</name>
    <dbReference type="NCBI Taxonomy" id="178133"/>
    <lineage>
        <taxon>Eukaryota</taxon>
        <taxon>Viridiplantae</taxon>
        <taxon>Streptophyta</taxon>
        <taxon>Embryophyta</taxon>
        <taxon>Tracheophyta</taxon>
        <taxon>Spermatophyta</taxon>
        <taxon>Magnoliopsida</taxon>
        <taxon>eudicotyledons</taxon>
        <taxon>Gunneridae</taxon>
        <taxon>Pentapetalae</taxon>
        <taxon>rosids</taxon>
        <taxon>malvids</taxon>
        <taxon>Myrtales</taxon>
        <taxon>Myrtaceae</taxon>
        <taxon>Myrtoideae</taxon>
        <taxon>Myrteae</taxon>
        <taxon>Australasian group</taxon>
        <taxon>Rhodamnia</taxon>
    </lineage>
</organism>
<dbReference type="SUPFAM" id="SSF52540">
    <property type="entry name" value="P-loop containing nucleoside triphosphate hydrolases"/>
    <property type="match status" value="1"/>
</dbReference>
<feature type="compositionally biased region" description="Polar residues" evidence="3">
    <location>
        <begin position="45"/>
        <end position="54"/>
    </location>
</feature>
<dbReference type="Pfam" id="PF23559">
    <property type="entry name" value="WHD_DRP"/>
    <property type="match status" value="1"/>
</dbReference>
<gene>
    <name evidence="7" type="primary">LOC125314857</name>
</gene>
<dbReference type="InterPro" id="IPR055414">
    <property type="entry name" value="LRR_R13L4/SHOC2-like"/>
</dbReference>